<protein>
    <recommendedName>
        <fullName evidence="5">RNase H type-1 domain-containing protein</fullName>
    </recommendedName>
</protein>
<dbReference type="Proteomes" id="UP000594261">
    <property type="component" value="Chromosome 10"/>
</dbReference>
<keyword evidence="4" id="KW-1185">Reference proteome</keyword>
<evidence type="ECO:0000313" key="4">
    <source>
        <dbReference type="Proteomes" id="UP000594261"/>
    </source>
</evidence>
<dbReference type="PANTHER" id="PTHR47723">
    <property type="entry name" value="OS05G0353850 PROTEIN"/>
    <property type="match status" value="1"/>
</dbReference>
<reference evidence="3" key="2">
    <citation type="submission" date="2021-01" db="UniProtKB">
        <authorList>
            <consortium name="EnsemblPlants"/>
        </authorList>
    </citation>
    <scope>IDENTIFICATION</scope>
</reference>
<dbReference type="OMA" id="AREVWAC"/>
<evidence type="ECO:0000259" key="2">
    <source>
        <dbReference type="Pfam" id="PF13966"/>
    </source>
</evidence>
<dbReference type="InterPro" id="IPR012337">
    <property type="entry name" value="RNaseH-like_sf"/>
</dbReference>
<dbReference type="GO" id="GO:0003676">
    <property type="term" value="F:nucleic acid binding"/>
    <property type="evidence" value="ECO:0007669"/>
    <property type="project" value="InterPro"/>
</dbReference>
<dbReference type="InterPro" id="IPR044730">
    <property type="entry name" value="RNase_H-like_dom_plant"/>
</dbReference>
<dbReference type="CDD" id="cd06222">
    <property type="entry name" value="RNase_H_like"/>
    <property type="match status" value="1"/>
</dbReference>
<name>A0A7N2MTJ9_QUELO</name>
<dbReference type="SUPFAM" id="SSF53098">
    <property type="entry name" value="Ribonuclease H-like"/>
    <property type="match status" value="1"/>
</dbReference>
<dbReference type="Pfam" id="PF13456">
    <property type="entry name" value="RVT_3"/>
    <property type="match status" value="1"/>
</dbReference>
<dbReference type="InterPro" id="IPR026960">
    <property type="entry name" value="RVT-Znf"/>
</dbReference>
<dbReference type="EnsemblPlants" id="QL10p056321:mrna">
    <property type="protein sequence ID" value="QL10p056321:mrna:CDS:1"/>
    <property type="gene ID" value="QL10p056321"/>
</dbReference>
<dbReference type="InterPro" id="IPR053151">
    <property type="entry name" value="RNase_H-like"/>
</dbReference>
<evidence type="ECO:0000259" key="1">
    <source>
        <dbReference type="Pfam" id="PF13456"/>
    </source>
</evidence>
<evidence type="ECO:0008006" key="5">
    <source>
        <dbReference type="Google" id="ProtNLM"/>
    </source>
</evidence>
<dbReference type="Gramene" id="QL10p056321:mrna">
    <property type="protein sequence ID" value="QL10p056321:mrna:CDS:1"/>
    <property type="gene ID" value="QL10p056321"/>
</dbReference>
<dbReference type="EMBL" id="LRBV02000010">
    <property type="status" value="NOT_ANNOTATED_CDS"/>
    <property type="molecule type" value="Genomic_DNA"/>
</dbReference>
<accession>A0A7N2MTJ9</accession>
<dbReference type="PANTHER" id="PTHR47723:SF19">
    <property type="entry name" value="POLYNUCLEOTIDYL TRANSFERASE, RIBONUCLEASE H-LIKE SUPERFAMILY PROTEIN"/>
    <property type="match status" value="1"/>
</dbReference>
<feature type="domain" description="Reverse transcriptase zinc-binding" evidence="2">
    <location>
        <begin position="14"/>
        <end position="87"/>
    </location>
</feature>
<dbReference type="InterPro" id="IPR036397">
    <property type="entry name" value="RNaseH_sf"/>
</dbReference>
<evidence type="ECO:0000313" key="3">
    <source>
        <dbReference type="EnsemblPlants" id="QL10p056321:mrna:CDS:1"/>
    </source>
</evidence>
<organism evidence="3 4">
    <name type="scientific">Quercus lobata</name>
    <name type="common">Valley oak</name>
    <dbReference type="NCBI Taxonomy" id="97700"/>
    <lineage>
        <taxon>Eukaryota</taxon>
        <taxon>Viridiplantae</taxon>
        <taxon>Streptophyta</taxon>
        <taxon>Embryophyta</taxon>
        <taxon>Tracheophyta</taxon>
        <taxon>Spermatophyta</taxon>
        <taxon>Magnoliopsida</taxon>
        <taxon>eudicotyledons</taxon>
        <taxon>Gunneridae</taxon>
        <taxon>Pentapetalae</taxon>
        <taxon>rosids</taxon>
        <taxon>fabids</taxon>
        <taxon>Fagales</taxon>
        <taxon>Fagaceae</taxon>
        <taxon>Quercus</taxon>
    </lineage>
</organism>
<dbReference type="Pfam" id="PF13966">
    <property type="entry name" value="zf-RVT"/>
    <property type="match status" value="1"/>
</dbReference>
<feature type="domain" description="RNase H type-1" evidence="1">
    <location>
        <begin position="193"/>
        <end position="315"/>
    </location>
</feature>
<proteinExistence type="predicted"/>
<dbReference type="InterPro" id="IPR002156">
    <property type="entry name" value="RNaseH_domain"/>
</dbReference>
<dbReference type="InParanoid" id="A0A7N2MTJ9"/>
<dbReference type="Gene3D" id="3.30.420.10">
    <property type="entry name" value="Ribonuclease H-like superfamily/Ribonuclease H"/>
    <property type="match status" value="1"/>
</dbReference>
<sequence length="346" mass="39386">MRLSKHADQGANSDQSQMRWFWKKIWDLPLPHKVRHFEWRACRDILPTKVNLMRRKVVNDQFCVECSLEVETTGHMFWTCPRAREVWACSKVVRLVNQERMQSFQDLMWYMLTVERSDVNEVAKLVCIAWAMWHNRNEIRHGGKRRSGAELVRWASQYMEEYKAATEMLVCKAMVADGVRSWIPPSENIFKINVDGAVFADQKAVGVGVIIRDEKGRLEAALSKKILAPLGAVEAEAMAYEQGLMFARDIGIHNFIIEGDSLIIYHALCESSNPPSSVAAVVQGIQEMCREFHGVMFSHVRRQGNQPAHLLAKHACGIVDFIACIQETPCFLEQALIHDVTISSGS</sequence>
<dbReference type="AlphaFoldDB" id="A0A7N2MTJ9"/>
<reference evidence="3 4" key="1">
    <citation type="journal article" date="2016" name="G3 (Bethesda)">
        <title>First Draft Assembly and Annotation of the Genome of a California Endemic Oak Quercus lobata Nee (Fagaceae).</title>
        <authorList>
            <person name="Sork V.L."/>
            <person name="Fitz-Gibbon S.T."/>
            <person name="Puiu D."/>
            <person name="Crepeau M."/>
            <person name="Gugger P.F."/>
            <person name="Sherman R."/>
            <person name="Stevens K."/>
            <person name="Langley C.H."/>
            <person name="Pellegrini M."/>
            <person name="Salzberg S.L."/>
        </authorList>
    </citation>
    <scope>NUCLEOTIDE SEQUENCE [LARGE SCALE GENOMIC DNA]</scope>
    <source>
        <strain evidence="3 4">cv. SW786</strain>
    </source>
</reference>
<dbReference type="GO" id="GO:0004523">
    <property type="term" value="F:RNA-DNA hybrid ribonuclease activity"/>
    <property type="evidence" value="ECO:0007669"/>
    <property type="project" value="InterPro"/>
</dbReference>